<proteinExistence type="predicted"/>
<dbReference type="EMBL" id="JAMWBK010000010">
    <property type="protein sequence ID" value="KAJ8901693.1"/>
    <property type="molecule type" value="Genomic_DNA"/>
</dbReference>
<reference evidence="1 2" key="1">
    <citation type="journal article" date="2023" name="Nat. Commun.">
        <title>Origin of minicircular mitochondrial genomes in red algae.</title>
        <authorList>
            <person name="Lee Y."/>
            <person name="Cho C.H."/>
            <person name="Lee Y.M."/>
            <person name="Park S.I."/>
            <person name="Yang J.H."/>
            <person name="West J.A."/>
            <person name="Bhattacharya D."/>
            <person name="Yoon H.S."/>
        </authorList>
    </citation>
    <scope>NUCLEOTIDE SEQUENCE [LARGE SCALE GENOMIC DNA]</scope>
    <source>
        <strain evidence="1 2">CCMP1338</strain>
        <tissue evidence="1">Whole cell</tissue>
    </source>
</reference>
<keyword evidence="2" id="KW-1185">Reference proteome</keyword>
<organism evidence="1 2">
    <name type="scientific">Rhodosorus marinus</name>
    <dbReference type="NCBI Taxonomy" id="101924"/>
    <lineage>
        <taxon>Eukaryota</taxon>
        <taxon>Rhodophyta</taxon>
        <taxon>Stylonematophyceae</taxon>
        <taxon>Stylonematales</taxon>
        <taxon>Stylonemataceae</taxon>
        <taxon>Rhodosorus</taxon>
    </lineage>
</organism>
<dbReference type="AlphaFoldDB" id="A0AAV8UJF1"/>
<gene>
    <name evidence="1" type="ORF">NDN08_003899</name>
</gene>
<evidence type="ECO:0000313" key="2">
    <source>
        <dbReference type="Proteomes" id="UP001157974"/>
    </source>
</evidence>
<protein>
    <submittedName>
        <fullName evidence="1">Uncharacterized protein</fullName>
    </submittedName>
</protein>
<comment type="caution">
    <text evidence="1">The sequence shown here is derived from an EMBL/GenBank/DDBJ whole genome shotgun (WGS) entry which is preliminary data.</text>
</comment>
<name>A0AAV8UJF1_9RHOD</name>
<accession>A0AAV8UJF1</accession>
<dbReference type="Proteomes" id="UP001157974">
    <property type="component" value="Unassembled WGS sequence"/>
</dbReference>
<sequence>MTSGATAPTVEDIELLDRLLGMSLSRKLKAQRGSGYGKGVQKTRQLEQRSREFETVRRYVDSDSGLSDDPASGSYVCGEVLTVTAKDLAVADSEFGERTRVVIEVQSTMDSSYIVRAYAYLRSDAMSYSS</sequence>
<evidence type="ECO:0000313" key="1">
    <source>
        <dbReference type="EMBL" id="KAJ8901693.1"/>
    </source>
</evidence>